<dbReference type="GO" id="GO:0030272">
    <property type="term" value="F:5-formyltetrahydrofolate cyclo-ligase activity"/>
    <property type="evidence" value="ECO:0007669"/>
    <property type="project" value="UniProtKB-EC"/>
</dbReference>
<evidence type="ECO:0000256" key="1">
    <source>
        <dbReference type="ARBA" id="ARBA00010638"/>
    </source>
</evidence>
<keyword evidence="5" id="KW-0436">Ligase</keyword>
<keyword evidence="3 4" id="KW-0067">ATP-binding</keyword>
<name>A0A4R5TX90_9MICC</name>
<dbReference type="InterPro" id="IPR002698">
    <property type="entry name" value="FTHF_cligase"/>
</dbReference>
<dbReference type="NCBIfam" id="TIGR02727">
    <property type="entry name" value="MTHFS_bact"/>
    <property type="match status" value="1"/>
</dbReference>
<evidence type="ECO:0000256" key="2">
    <source>
        <dbReference type="ARBA" id="ARBA00022741"/>
    </source>
</evidence>
<keyword evidence="4" id="KW-0460">Magnesium</keyword>
<dbReference type="EMBL" id="SMTK01000003">
    <property type="protein sequence ID" value="TDK25806.1"/>
    <property type="molecule type" value="Genomic_DNA"/>
</dbReference>
<keyword evidence="6" id="KW-1185">Reference proteome</keyword>
<comment type="caution">
    <text evidence="5">The sequence shown here is derived from an EMBL/GenBank/DDBJ whole genome shotgun (WGS) entry which is preliminary data.</text>
</comment>
<dbReference type="GO" id="GO:0035999">
    <property type="term" value="P:tetrahydrofolate interconversion"/>
    <property type="evidence" value="ECO:0007669"/>
    <property type="project" value="TreeGrafter"/>
</dbReference>
<dbReference type="AlphaFoldDB" id="A0A4R5TX90"/>
<keyword evidence="4" id="KW-0479">Metal-binding</keyword>
<protein>
    <recommendedName>
        <fullName evidence="4">5-formyltetrahydrofolate cyclo-ligase</fullName>
        <ecNumber evidence="4">6.3.3.2</ecNumber>
    </recommendedName>
</protein>
<dbReference type="PANTHER" id="PTHR23407">
    <property type="entry name" value="ATPASE INHIBITOR/5-FORMYLTETRAHYDROFOLATE CYCLO-LIGASE"/>
    <property type="match status" value="1"/>
</dbReference>
<dbReference type="GO" id="GO:0005524">
    <property type="term" value="F:ATP binding"/>
    <property type="evidence" value="ECO:0007669"/>
    <property type="project" value="UniProtKB-KW"/>
</dbReference>
<proteinExistence type="inferred from homology"/>
<dbReference type="InterPro" id="IPR037171">
    <property type="entry name" value="NagB/RpiA_transferase-like"/>
</dbReference>
<comment type="cofactor">
    <cofactor evidence="4">
        <name>Mg(2+)</name>
        <dbReference type="ChEBI" id="CHEBI:18420"/>
    </cofactor>
</comment>
<dbReference type="PANTHER" id="PTHR23407:SF1">
    <property type="entry name" value="5-FORMYLTETRAHYDROFOLATE CYCLO-LIGASE"/>
    <property type="match status" value="1"/>
</dbReference>
<dbReference type="GO" id="GO:0009396">
    <property type="term" value="P:folic acid-containing compound biosynthetic process"/>
    <property type="evidence" value="ECO:0007669"/>
    <property type="project" value="TreeGrafter"/>
</dbReference>
<reference evidence="5 6" key="1">
    <citation type="submission" date="2019-03" db="EMBL/GenBank/DDBJ databases">
        <title>Arthrobacter sp. nov., an bacterium isolated from biocrust in Mu Us Desert.</title>
        <authorList>
            <person name="Lixiong L."/>
        </authorList>
    </citation>
    <scope>NUCLEOTIDE SEQUENCE [LARGE SCALE GENOMIC DNA]</scope>
    <source>
        <strain evidence="5 6">SLN-3</strain>
    </source>
</reference>
<evidence type="ECO:0000256" key="4">
    <source>
        <dbReference type="RuleBase" id="RU361279"/>
    </source>
</evidence>
<comment type="catalytic activity">
    <reaction evidence="4">
        <text>(6S)-5-formyl-5,6,7,8-tetrahydrofolate + ATP = (6R)-5,10-methenyltetrahydrofolate + ADP + phosphate</text>
        <dbReference type="Rhea" id="RHEA:10488"/>
        <dbReference type="ChEBI" id="CHEBI:30616"/>
        <dbReference type="ChEBI" id="CHEBI:43474"/>
        <dbReference type="ChEBI" id="CHEBI:57455"/>
        <dbReference type="ChEBI" id="CHEBI:57457"/>
        <dbReference type="ChEBI" id="CHEBI:456216"/>
        <dbReference type="EC" id="6.3.3.2"/>
    </reaction>
</comment>
<dbReference type="SUPFAM" id="SSF100950">
    <property type="entry name" value="NagB/RpiA/CoA transferase-like"/>
    <property type="match status" value="1"/>
</dbReference>
<dbReference type="Pfam" id="PF01812">
    <property type="entry name" value="5-FTHF_cyc-lig"/>
    <property type="match status" value="1"/>
</dbReference>
<dbReference type="GO" id="GO:0046872">
    <property type="term" value="F:metal ion binding"/>
    <property type="evidence" value="ECO:0007669"/>
    <property type="project" value="UniProtKB-KW"/>
</dbReference>
<dbReference type="Proteomes" id="UP000295411">
    <property type="component" value="Unassembled WGS sequence"/>
</dbReference>
<evidence type="ECO:0000313" key="5">
    <source>
        <dbReference type="EMBL" id="TDK25806.1"/>
    </source>
</evidence>
<dbReference type="Gene3D" id="3.40.50.10420">
    <property type="entry name" value="NagB/RpiA/CoA transferase-like"/>
    <property type="match status" value="1"/>
</dbReference>
<organism evidence="5 6">
    <name type="scientific">Arthrobacter crusticola</name>
    <dbReference type="NCBI Taxonomy" id="2547960"/>
    <lineage>
        <taxon>Bacteria</taxon>
        <taxon>Bacillati</taxon>
        <taxon>Actinomycetota</taxon>
        <taxon>Actinomycetes</taxon>
        <taxon>Micrococcales</taxon>
        <taxon>Micrococcaceae</taxon>
        <taxon>Arthrobacter</taxon>
    </lineage>
</organism>
<dbReference type="EC" id="6.3.3.2" evidence="4"/>
<evidence type="ECO:0000256" key="3">
    <source>
        <dbReference type="ARBA" id="ARBA00022840"/>
    </source>
</evidence>
<accession>A0A4R5TX90</accession>
<gene>
    <name evidence="5" type="ORF">E2F48_11310</name>
</gene>
<dbReference type="InterPro" id="IPR024185">
    <property type="entry name" value="FTHF_cligase-like_sf"/>
</dbReference>
<comment type="similarity">
    <text evidence="1 4">Belongs to the 5-formyltetrahydrofolate cyclo-ligase family.</text>
</comment>
<sequence>MTALFTFGRKVMGPHYITRRTIPGAVHNRCMNIDPAVPSKIQARADLRARRRTRDPEAREALSRRLAETVLEELPRLTGGNRTEEDLVIAAYLGVPPEPATEELLHALTSLGHTVIVPICEPGYRLSWCRWWPGVPLVKSPRAPVLEPEGTRTPLGQLAALDLVLVPGLAVDAAGYRLGQGGGYYDRFLAELSIERPTVPTAGMVYPDEFVAGGSFPVELHDVPLHGVFTPGAYHGFGAPPAPV</sequence>
<keyword evidence="2 4" id="KW-0547">Nucleotide-binding</keyword>
<evidence type="ECO:0000313" key="6">
    <source>
        <dbReference type="Proteomes" id="UP000295411"/>
    </source>
</evidence>
<dbReference type="OrthoDB" id="3242798at2"/>